<organism evidence="7 8">
    <name type="scientific">Halodesulfovibrio aestuarii</name>
    <dbReference type="NCBI Taxonomy" id="126333"/>
    <lineage>
        <taxon>Bacteria</taxon>
        <taxon>Pseudomonadati</taxon>
        <taxon>Thermodesulfobacteriota</taxon>
        <taxon>Desulfovibrionia</taxon>
        <taxon>Desulfovibrionales</taxon>
        <taxon>Desulfovibrionaceae</taxon>
        <taxon>Halodesulfovibrio</taxon>
    </lineage>
</organism>
<dbReference type="Proteomes" id="UP000184001">
    <property type="component" value="Unassembled WGS sequence"/>
</dbReference>
<reference evidence="7 8" key="1">
    <citation type="submission" date="2016-11" db="EMBL/GenBank/DDBJ databases">
        <authorList>
            <person name="Varghese N."/>
            <person name="Submissions S."/>
        </authorList>
    </citation>
    <scope>NUCLEOTIDE SEQUENCE [LARGE SCALE GENOMIC DNA]</scope>
    <source>
        <strain evidence="7 8">DSM 17919</strain>
    </source>
</reference>
<dbReference type="Pfam" id="PF14691">
    <property type="entry name" value="Fer4_20"/>
    <property type="match status" value="1"/>
</dbReference>
<dbReference type="PANTHER" id="PTHR43255">
    <property type="entry name" value="IRON-SULFUR-BINDING OXIDOREDUCTASE FADF-RELATED-RELATED"/>
    <property type="match status" value="1"/>
</dbReference>
<dbReference type="InterPro" id="IPR036291">
    <property type="entry name" value="NAD(P)-bd_dom_sf"/>
</dbReference>
<keyword evidence="5" id="KW-0411">Iron-sulfur</keyword>
<comment type="caution">
    <text evidence="7">The sequence shown here is derived from an EMBL/GenBank/DDBJ whole genome shotgun (WGS) entry which is preliminary data.</text>
</comment>
<evidence type="ECO:0000259" key="6">
    <source>
        <dbReference type="PROSITE" id="PS51379"/>
    </source>
</evidence>
<dbReference type="Pfam" id="PF13534">
    <property type="entry name" value="Fer4_17"/>
    <property type="match status" value="1"/>
</dbReference>
<dbReference type="InterPro" id="IPR009051">
    <property type="entry name" value="Helical_ferredxn"/>
</dbReference>
<evidence type="ECO:0000256" key="4">
    <source>
        <dbReference type="ARBA" id="ARBA00023004"/>
    </source>
</evidence>
<dbReference type="AlphaFoldDB" id="A0A8G2CA37"/>
<dbReference type="GO" id="GO:0005886">
    <property type="term" value="C:plasma membrane"/>
    <property type="evidence" value="ECO:0007669"/>
    <property type="project" value="TreeGrafter"/>
</dbReference>
<dbReference type="SUPFAM" id="SSF46548">
    <property type="entry name" value="alpha-helical ferredoxin"/>
    <property type="match status" value="2"/>
</dbReference>
<gene>
    <name evidence="7" type="ORF">SAMN05660830_01958</name>
</gene>
<dbReference type="EMBL" id="FQZR01000004">
    <property type="protein sequence ID" value="SHJ25818.1"/>
    <property type="molecule type" value="Genomic_DNA"/>
</dbReference>
<dbReference type="GO" id="GO:0016491">
    <property type="term" value="F:oxidoreductase activity"/>
    <property type="evidence" value="ECO:0007669"/>
    <property type="project" value="UniProtKB-KW"/>
</dbReference>
<dbReference type="InterPro" id="IPR004017">
    <property type="entry name" value="Cys_rich_dom"/>
</dbReference>
<keyword evidence="1" id="KW-0004">4Fe-4S</keyword>
<dbReference type="InterPro" id="IPR036188">
    <property type="entry name" value="FAD/NAD-bd_sf"/>
</dbReference>
<dbReference type="InterPro" id="IPR017900">
    <property type="entry name" value="4Fe4S_Fe_S_CS"/>
</dbReference>
<dbReference type="InterPro" id="IPR051460">
    <property type="entry name" value="HdrC_iron-sulfur_subunit"/>
</dbReference>
<evidence type="ECO:0000256" key="1">
    <source>
        <dbReference type="ARBA" id="ARBA00022485"/>
    </source>
</evidence>
<keyword evidence="4" id="KW-0408">Iron</keyword>
<evidence type="ECO:0000313" key="8">
    <source>
        <dbReference type="Proteomes" id="UP000184001"/>
    </source>
</evidence>
<dbReference type="Pfam" id="PF02754">
    <property type="entry name" value="CCG"/>
    <property type="match status" value="2"/>
</dbReference>
<dbReference type="NCBIfam" id="NF045663">
    <property type="entry name" value="diclust_near_Sec"/>
    <property type="match status" value="1"/>
</dbReference>
<dbReference type="PROSITE" id="PS51379">
    <property type="entry name" value="4FE4S_FER_2"/>
    <property type="match status" value="1"/>
</dbReference>
<dbReference type="InterPro" id="IPR017896">
    <property type="entry name" value="4Fe4S_Fe-S-bd"/>
</dbReference>
<evidence type="ECO:0000256" key="3">
    <source>
        <dbReference type="ARBA" id="ARBA00023002"/>
    </source>
</evidence>
<accession>A0A8G2CA37</accession>
<dbReference type="Gene3D" id="1.10.1060.10">
    <property type="entry name" value="Alpha-helical ferredoxin"/>
    <property type="match status" value="2"/>
</dbReference>
<dbReference type="Gene3D" id="3.50.50.60">
    <property type="entry name" value="FAD/NAD(P)-binding domain"/>
    <property type="match status" value="1"/>
</dbReference>
<dbReference type="InterPro" id="IPR028261">
    <property type="entry name" value="DPD_II"/>
</dbReference>
<dbReference type="GO" id="GO:0051539">
    <property type="term" value="F:4 iron, 4 sulfur cluster binding"/>
    <property type="evidence" value="ECO:0007669"/>
    <property type="project" value="UniProtKB-KW"/>
</dbReference>
<evidence type="ECO:0000256" key="5">
    <source>
        <dbReference type="ARBA" id="ARBA00023014"/>
    </source>
</evidence>
<evidence type="ECO:0000313" key="7">
    <source>
        <dbReference type="EMBL" id="SHJ25818.1"/>
    </source>
</evidence>
<feature type="domain" description="4Fe-4S ferredoxin-type" evidence="6">
    <location>
        <begin position="332"/>
        <end position="356"/>
    </location>
</feature>
<sequence length="760" mass="84031">MEQHELRQWEAQCTQEDAPHCQAQCPLHIDVRTFCKKMAAGKINEAWAVLYKSMPMPHITANICNGLCMETCLRKDLGGSINMPELESYCAANATKNPPVRPLPSKGKRVLIIGGGLSALAAAWDLAKKGISPTILSTEAYDDVASNIPEKAFEQHEQAMKKLGVLFSSEELPEDLAEICTKWDAVLLATSEVANQYPCELINPKTLQTNISSVFTVPFPCIATSIERIALGRTLALSAERSIQNVSLTAGRDTEGPYQSRLQTAVSSVSSLPRLPAGDEGYDEATAMLEAGRCLQCECMQCVNNCVYLAEFKSYPKVYARHIYNNAAIVMGTRHANKMINSCMLCGLCEEICPEDFAVQNLCLTARQEMVADSTMPPSAHEFALRDMAFANTAGMLAKNAPSASASTYAFFPGCQLPAISPHLVESTYNYLRDSLEEPVGLFIHCCGAPAHWAGQKDLTEATTRQILQQWEIMGKPELITGCPTCASMFAELLPQIPTRSLWEVLEEVGLPAKARMPQQPYVLHDPCSTRHDEPMRAHVRAIIEKLAVSITEPRLSGLLTECCGFGGLLDSANPELSRKASQHRAETLSACTEDEQDVLTYCAMCRDMLARTGKRTIHLLDILFPNCNAALSCCDADPATIPVTGFSDRRENRIRLKEHLLTTVWGEAESVTKENAPTITYTEQAAANMEERRILRSDIRKVVDYVEATNSSLFNTQTQRNVASFRPVGVTYWIEYTKDNDAYCIHNVWSHRMQIIPPK</sequence>
<dbReference type="SUPFAM" id="SSF51735">
    <property type="entry name" value="NAD(P)-binding Rossmann-fold domains"/>
    <property type="match status" value="1"/>
</dbReference>
<proteinExistence type="predicted"/>
<keyword evidence="2" id="KW-0479">Metal-binding</keyword>
<dbReference type="PANTHER" id="PTHR43255:SF1">
    <property type="entry name" value="IRON-SULFUR-BINDING OXIDOREDUCTASE FADF-RELATED"/>
    <property type="match status" value="1"/>
</dbReference>
<keyword evidence="3" id="KW-0560">Oxidoreductase</keyword>
<dbReference type="PROSITE" id="PS00198">
    <property type="entry name" value="4FE4S_FER_1"/>
    <property type="match status" value="1"/>
</dbReference>
<evidence type="ECO:0000256" key="2">
    <source>
        <dbReference type="ARBA" id="ARBA00022723"/>
    </source>
</evidence>
<dbReference type="GO" id="GO:0046872">
    <property type="term" value="F:metal ion binding"/>
    <property type="evidence" value="ECO:0007669"/>
    <property type="project" value="UniProtKB-KW"/>
</dbReference>
<dbReference type="RefSeq" id="WP_020000031.1">
    <property type="nucleotide sequence ID" value="NZ_CP192219.1"/>
</dbReference>
<name>A0A8G2CA37_9BACT</name>
<protein>
    <submittedName>
        <fullName evidence="7">Fe-S oxidoreductase</fullName>
    </submittedName>
</protein>